<dbReference type="EMBL" id="BLQM01000148">
    <property type="protein sequence ID" value="GMH69412.1"/>
    <property type="molecule type" value="Genomic_DNA"/>
</dbReference>
<dbReference type="InterPro" id="IPR003806">
    <property type="entry name" value="ATP-grasp_PylC-type"/>
</dbReference>
<organism evidence="5 6">
    <name type="scientific">Triparma laevis f. inornata</name>
    <dbReference type="NCBI Taxonomy" id="1714386"/>
    <lineage>
        <taxon>Eukaryota</taxon>
        <taxon>Sar</taxon>
        <taxon>Stramenopiles</taxon>
        <taxon>Ochrophyta</taxon>
        <taxon>Bolidophyceae</taxon>
        <taxon>Parmales</taxon>
        <taxon>Triparmaceae</taxon>
        <taxon>Triparma</taxon>
    </lineage>
</organism>
<feature type="domain" description="ATP-grasp fold PylC-type" evidence="4">
    <location>
        <begin position="250"/>
        <end position="348"/>
    </location>
</feature>
<evidence type="ECO:0000313" key="5">
    <source>
        <dbReference type="EMBL" id="GMH69412.1"/>
    </source>
</evidence>
<dbReference type="SUPFAM" id="SSF56059">
    <property type="entry name" value="Glutathione synthetase ATP-binding domain-like"/>
    <property type="match status" value="1"/>
</dbReference>
<dbReference type="Pfam" id="PF02655">
    <property type="entry name" value="ATP-grasp_3"/>
    <property type="match status" value="1"/>
</dbReference>
<protein>
    <recommendedName>
        <fullName evidence="4">ATP-grasp fold PylC-type domain-containing protein</fullName>
    </recommendedName>
</protein>
<dbReference type="PANTHER" id="PTHR43585:SF2">
    <property type="entry name" value="ATP-GRASP ENZYME FSQD"/>
    <property type="match status" value="1"/>
</dbReference>
<dbReference type="GO" id="GO:0046872">
    <property type="term" value="F:metal ion binding"/>
    <property type="evidence" value="ECO:0007669"/>
    <property type="project" value="InterPro"/>
</dbReference>
<dbReference type="AlphaFoldDB" id="A0A9W7AHB5"/>
<gene>
    <name evidence="5" type="ORF">TL16_g05152</name>
</gene>
<evidence type="ECO:0000256" key="3">
    <source>
        <dbReference type="ARBA" id="ARBA00022840"/>
    </source>
</evidence>
<dbReference type="InterPro" id="IPR052032">
    <property type="entry name" value="ATP-dep_AA_Ligase"/>
</dbReference>
<dbReference type="PANTHER" id="PTHR43585">
    <property type="entry name" value="FUMIPYRROLE BIOSYNTHESIS PROTEIN C"/>
    <property type="match status" value="1"/>
</dbReference>
<evidence type="ECO:0000313" key="6">
    <source>
        <dbReference type="Proteomes" id="UP001162640"/>
    </source>
</evidence>
<sequence>MADVANIQSPQFLTKIRHPKPHPNRQDILEGGFKPLRKAYSEPVRNLMDTAPNSKSSFLKLWAAKDSWSPLQKKGSFGHGSYKSKLESKKHESEEMNRNFTPAVAVIDPFSSGAILAAEVVKRGYHCVRILAEKNSPVANLVAADSGCQFDATIQHDNEDQDQENAIANTLKQLAALPWCVVAILPGAETGVTLADSLSTLHSNGTTRSNPIDLSPARRNKYVMGETIRKAGVRAVKQTIASTWSEAQAFLTEWNPDPYKVIVKPNQSAGSDDVFLCTSEAEVKKGFDKINGAINGLGIVNEGVLLQEFLEGTEYVIDSVSRDGVHKVTAIWQYDKREVNNQFNVYFGMKLIPDASDMTNQVGSCEERSDGLGM</sequence>
<evidence type="ECO:0000259" key="4">
    <source>
        <dbReference type="Pfam" id="PF02655"/>
    </source>
</evidence>
<keyword evidence="3" id="KW-0067">ATP-binding</keyword>
<reference evidence="6" key="1">
    <citation type="journal article" date="2023" name="Commun. Biol.">
        <title>Genome analysis of Parmales, the sister group of diatoms, reveals the evolutionary specialization of diatoms from phago-mixotrophs to photoautotrophs.</title>
        <authorList>
            <person name="Ban H."/>
            <person name="Sato S."/>
            <person name="Yoshikawa S."/>
            <person name="Yamada K."/>
            <person name="Nakamura Y."/>
            <person name="Ichinomiya M."/>
            <person name="Sato N."/>
            <person name="Blanc-Mathieu R."/>
            <person name="Endo H."/>
            <person name="Kuwata A."/>
            <person name="Ogata H."/>
        </authorList>
    </citation>
    <scope>NUCLEOTIDE SEQUENCE [LARGE SCALE GENOMIC DNA]</scope>
</reference>
<dbReference type="Proteomes" id="UP001162640">
    <property type="component" value="Unassembled WGS sequence"/>
</dbReference>
<keyword evidence="1" id="KW-0436">Ligase</keyword>
<evidence type="ECO:0000256" key="2">
    <source>
        <dbReference type="ARBA" id="ARBA00022741"/>
    </source>
</evidence>
<proteinExistence type="predicted"/>
<comment type="caution">
    <text evidence="5">The sequence shown here is derived from an EMBL/GenBank/DDBJ whole genome shotgun (WGS) entry which is preliminary data.</text>
</comment>
<accession>A0A9W7AHB5</accession>
<dbReference type="Gene3D" id="3.30.470.20">
    <property type="entry name" value="ATP-grasp fold, B domain"/>
    <property type="match status" value="1"/>
</dbReference>
<name>A0A9W7AHB5_9STRA</name>
<evidence type="ECO:0000256" key="1">
    <source>
        <dbReference type="ARBA" id="ARBA00022598"/>
    </source>
</evidence>
<dbReference type="GO" id="GO:0016874">
    <property type="term" value="F:ligase activity"/>
    <property type="evidence" value="ECO:0007669"/>
    <property type="project" value="UniProtKB-KW"/>
</dbReference>
<keyword evidence="2" id="KW-0547">Nucleotide-binding</keyword>
<dbReference type="GO" id="GO:0005524">
    <property type="term" value="F:ATP binding"/>
    <property type="evidence" value="ECO:0007669"/>
    <property type="project" value="UniProtKB-KW"/>
</dbReference>